<dbReference type="SUPFAM" id="SSF49313">
    <property type="entry name" value="Cadherin-like"/>
    <property type="match status" value="2"/>
</dbReference>
<dbReference type="PRINTS" id="PR00205">
    <property type="entry name" value="CADHERIN"/>
</dbReference>
<feature type="binding site" evidence="13">
    <location>
        <position position="282"/>
    </location>
    <ligand>
        <name>substrate</name>
    </ligand>
</feature>
<evidence type="ECO:0000259" key="15">
    <source>
        <dbReference type="PROSITE" id="PS50268"/>
    </source>
</evidence>
<dbReference type="EC" id="3.5.2.17" evidence="3"/>
<evidence type="ECO:0000256" key="2">
    <source>
        <dbReference type="ARBA" id="ARBA00004236"/>
    </source>
</evidence>
<comment type="catalytic activity">
    <reaction evidence="1">
        <text>5-hydroxyisourate + H2O = 5-hydroxy-2-oxo-4-ureido-2,5-dihydro-1H-imidazole-5-carboxylate + H(+)</text>
        <dbReference type="Rhea" id="RHEA:23736"/>
        <dbReference type="ChEBI" id="CHEBI:15377"/>
        <dbReference type="ChEBI" id="CHEBI:15378"/>
        <dbReference type="ChEBI" id="CHEBI:18072"/>
        <dbReference type="ChEBI" id="CHEBI:58639"/>
        <dbReference type="EC" id="3.5.2.17"/>
    </reaction>
</comment>
<evidence type="ECO:0000256" key="1">
    <source>
        <dbReference type="ARBA" id="ARBA00001043"/>
    </source>
</evidence>
<evidence type="ECO:0000256" key="14">
    <source>
        <dbReference type="PROSITE-ProRule" id="PRU00043"/>
    </source>
</evidence>
<evidence type="ECO:0000313" key="16">
    <source>
        <dbReference type="EMBL" id="PKK16533.1"/>
    </source>
</evidence>
<dbReference type="InterPro" id="IPR039808">
    <property type="entry name" value="Cadherin"/>
</dbReference>
<dbReference type="STRING" id="8932.A0A2I0LGT4"/>
<dbReference type="GO" id="GO:0045296">
    <property type="term" value="F:cadherin binding"/>
    <property type="evidence" value="ECO:0007669"/>
    <property type="project" value="TreeGrafter"/>
</dbReference>
<evidence type="ECO:0000256" key="13">
    <source>
        <dbReference type="PIRSR" id="PIRSR600895-51"/>
    </source>
</evidence>
<evidence type="ECO:0000256" key="12">
    <source>
        <dbReference type="ARBA" id="ARBA00023180"/>
    </source>
</evidence>
<dbReference type="PANTHER" id="PTHR24027:SF319">
    <property type="entry name" value="CADHERIN-1"/>
    <property type="match status" value="1"/>
</dbReference>
<evidence type="ECO:0000256" key="11">
    <source>
        <dbReference type="ARBA" id="ARBA00023136"/>
    </source>
</evidence>
<evidence type="ECO:0000256" key="3">
    <source>
        <dbReference type="ARBA" id="ARBA00012609"/>
    </source>
</evidence>
<keyword evidence="17" id="KW-1185">Reference proteome</keyword>
<keyword evidence="7" id="KW-0677">Repeat</keyword>
<evidence type="ECO:0000256" key="7">
    <source>
        <dbReference type="ARBA" id="ARBA00022737"/>
    </source>
</evidence>
<dbReference type="GO" id="GO:0044331">
    <property type="term" value="P:cell-cell adhesion mediated by cadherin"/>
    <property type="evidence" value="ECO:0007669"/>
    <property type="project" value="TreeGrafter"/>
</dbReference>
<keyword evidence="8" id="KW-0378">Hydrolase</keyword>
<evidence type="ECO:0000256" key="9">
    <source>
        <dbReference type="ARBA" id="ARBA00022837"/>
    </source>
</evidence>
<dbReference type="GO" id="GO:0033971">
    <property type="term" value="F:hydroxyisourate hydrolase activity"/>
    <property type="evidence" value="ECO:0007669"/>
    <property type="project" value="UniProtKB-EC"/>
</dbReference>
<dbReference type="GO" id="GO:0007156">
    <property type="term" value="P:homophilic cell adhesion via plasma membrane adhesion molecules"/>
    <property type="evidence" value="ECO:0007669"/>
    <property type="project" value="InterPro"/>
</dbReference>
<feature type="domain" description="Cadherin" evidence="15">
    <location>
        <begin position="42"/>
        <end position="124"/>
    </location>
</feature>
<keyword evidence="4" id="KW-1003">Cell membrane</keyword>
<protein>
    <recommendedName>
        <fullName evidence="3">hydroxyisourate hydrolase</fullName>
        <ecNumber evidence="3">3.5.2.17</ecNumber>
    </recommendedName>
</protein>
<dbReference type="GO" id="GO:0034332">
    <property type="term" value="P:adherens junction organization"/>
    <property type="evidence" value="ECO:0007669"/>
    <property type="project" value="TreeGrafter"/>
</dbReference>
<dbReference type="SMART" id="SM00112">
    <property type="entry name" value="CA"/>
    <property type="match status" value="2"/>
</dbReference>
<keyword evidence="5" id="KW-0659">Purine metabolism</keyword>
<dbReference type="AlphaFoldDB" id="A0A2I0LGT4"/>
<keyword evidence="9 14" id="KW-0106">Calcium</keyword>
<dbReference type="Gene3D" id="2.60.40.180">
    <property type="entry name" value="Transthyretin/hydroxyisourate hydrolase domain"/>
    <property type="match status" value="1"/>
</dbReference>
<dbReference type="PANTHER" id="PTHR24027">
    <property type="entry name" value="CADHERIN-23"/>
    <property type="match status" value="1"/>
</dbReference>
<dbReference type="NCBIfam" id="TIGR02962">
    <property type="entry name" value="hdxy_isourate"/>
    <property type="match status" value="1"/>
</dbReference>
<comment type="subcellular location">
    <subcellularLocation>
        <location evidence="2">Cell membrane</location>
    </subcellularLocation>
</comment>
<evidence type="ECO:0000256" key="10">
    <source>
        <dbReference type="ARBA" id="ARBA00022889"/>
    </source>
</evidence>
<evidence type="ECO:0000256" key="5">
    <source>
        <dbReference type="ARBA" id="ARBA00022631"/>
    </source>
</evidence>
<dbReference type="Gene3D" id="2.60.40.60">
    <property type="entry name" value="Cadherins"/>
    <property type="match status" value="2"/>
</dbReference>
<dbReference type="FunFam" id="2.60.40.60:FF:000011">
    <property type="entry name" value="Cadherin 1"/>
    <property type="match status" value="1"/>
</dbReference>
<dbReference type="FunFam" id="2.60.40.60:FF:000022">
    <property type="entry name" value="Cadherin 2"/>
    <property type="match status" value="1"/>
</dbReference>
<feature type="domain" description="Cadherin" evidence="15">
    <location>
        <begin position="125"/>
        <end position="227"/>
    </location>
</feature>
<dbReference type="GO" id="GO:0007043">
    <property type="term" value="P:cell-cell junction assembly"/>
    <property type="evidence" value="ECO:0007669"/>
    <property type="project" value="TreeGrafter"/>
</dbReference>
<keyword evidence="10" id="KW-0130">Cell adhesion</keyword>
<dbReference type="GO" id="GO:0016477">
    <property type="term" value="P:cell migration"/>
    <property type="evidence" value="ECO:0007669"/>
    <property type="project" value="TreeGrafter"/>
</dbReference>
<proteinExistence type="predicted"/>
<dbReference type="GO" id="GO:0000902">
    <property type="term" value="P:cell morphogenesis"/>
    <property type="evidence" value="ECO:0007669"/>
    <property type="project" value="TreeGrafter"/>
</dbReference>
<dbReference type="InterPro" id="IPR002126">
    <property type="entry name" value="Cadherin-like_dom"/>
</dbReference>
<feature type="binding site" evidence="13">
    <location>
        <position position="346"/>
    </location>
    <ligand>
        <name>substrate</name>
    </ligand>
</feature>
<evidence type="ECO:0000256" key="4">
    <source>
        <dbReference type="ARBA" id="ARBA00022475"/>
    </source>
</evidence>
<reference evidence="16 17" key="1">
    <citation type="journal article" date="2013" name="Science">
        <title>Genomic diversity and evolution of the head crest in the rock pigeon.</title>
        <authorList>
            <person name="Shapiro M.D."/>
            <person name="Kronenberg Z."/>
            <person name="Li C."/>
            <person name="Domyan E.T."/>
            <person name="Pan H."/>
            <person name="Campbell M."/>
            <person name="Tan H."/>
            <person name="Huff C.D."/>
            <person name="Hu H."/>
            <person name="Vickrey A.I."/>
            <person name="Nielsen S.C."/>
            <person name="Stringham S.A."/>
            <person name="Hu H."/>
            <person name="Willerslev E."/>
            <person name="Gilbert M.T."/>
            <person name="Yandell M."/>
            <person name="Zhang G."/>
            <person name="Wang J."/>
        </authorList>
    </citation>
    <scope>NUCLEOTIDE SEQUENCE [LARGE SCALE GENOMIC DNA]</scope>
    <source>
        <tissue evidence="16">Blood</tissue>
    </source>
</reference>
<dbReference type="Pfam" id="PF00028">
    <property type="entry name" value="Cadherin"/>
    <property type="match status" value="2"/>
</dbReference>
<dbReference type="CDD" id="cd11304">
    <property type="entry name" value="Cadherin_repeat"/>
    <property type="match status" value="1"/>
</dbReference>
<dbReference type="InterPro" id="IPR015919">
    <property type="entry name" value="Cadherin-like_sf"/>
</dbReference>
<keyword evidence="6" id="KW-0479">Metal-binding</keyword>
<dbReference type="GO" id="GO:0008013">
    <property type="term" value="F:beta-catenin binding"/>
    <property type="evidence" value="ECO:0007669"/>
    <property type="project" value="TreeGrafter"/>
</dbReference>
<name>A0A2I0LGT4_COLLI</name>
<evidence type="ECO:0000256" key="6">
    <source>
        <dbReference type="ARBA" id="ARBA00022723"/>
    </source>
</evidence>
<dbReference type="InterPro" id="IPR023416">
    <property type="entry name" value="Transthyretin/HIU_hydrolase_d"/>
</dbReference>
<dbReference type="InParanoid" id="A0A2I0LGT4"/>
<dbReference type="PROSITE" id="PS50268">
    <property type="entry name" value="CADHERIN_2"/>
    <property type="match status" value="2"/>
</dbReference>
<dbReference type="Pfam" id="PF00576">
    <property type="entry name" value="Transthyretin"/>
    <property type="match status" value="1"/>
</dbReference>
<dbReference type="GO" id="GO:0005737">
    <property type="term" value="C:cytoplasm"/>
    <property type="evidence" value="ECO:0007669"/>
    <property type="project" value="TreeGrafter"/>
</dbReference>
<dbReference type="CDD" id="cd00031">
    <property type="entry name" value="CA_like"/>
    <property type="match status" value="1"/>
</dbReference>
<keyword evidence="12" id="KW-0325">Glycoprotein</keyword>
<dbReference type="SUPFAM" id="SSF49472">
    <property type="entry name" value="Transthyretin (synonym: prealbumin)"/>
    <property type="match status" value="1"/>
</dbReference>
<dbReference type="SMART" id="SM00095">
    <property type="entry name" value="TR_THY"/>
    <property type="match status" value="1"/>
</dbReference>
<dbReference type="GO" id="GO:0006144">
    <property type="term" value="P:purine nucleobase metabolic process"/>
    <property type="evidence" value="ECO:0007669"/>
    <property type="project" value="UniProtKB-KW"/>
</dbReference>
<dbReference type="CDD" id="cd05822">
    <property type="entry name" value="TLP_HIUase"/>
    <property type="match status" value="1"/>
</dbReference>
<dbReference type="EMBL" id="AKCR02001786">
    <property type="protein sequence ID" value="PKK16533.1"/>
    <property type="molecule type" value="Genomic_DNA"/>
</dbReference>
<organism evidence="16 17">
    <name type="scientific">Columba livia</name>
    <name type="common">Rock dove</name>
    <dbReference type="NCBI Taxonomy" id="8932"/>
    <lineage>
        <taxon>Eukaryota</taxon>
        <taxon>Metazoa</taxon>
        <taxon>Chordata</taxon>
        <taxon>Craniata</taxon>
        <taxon>Vertebrata</taxon>
        <taxon>Euteleostomi</taxon>
        <taxon>Archelosauria</taxon>
        <taxon>Archosauria</taxon>
        <taxon>Dinosauria</taxon>
        <taxon>Saurischia</taxon>
        <taxon>Theropoda</taxon>
        <taxon>Coelurosauria</taxon>
        <taxon>Aves</taxon>
        <taxon>Neognathae</taxon>
        <taxon>Neoaves</taxon>
        <taxon>Columbimorphae</taxon>
        <taxon>Columbiformes</taxon>
        <taxon>Columbidae</taxon>
        <taxon>Columba</taxon>
    </lineage>
</organism>
<dbReference type="GO" id="GO:0016339">
    <property type="term" value="P:calcium-dependent cell-cell adhesion via plasma membrane cell adhesion molecules"/>
    <property type="evidence" value="ECO:0007669"/>
    <property type="project" value="TreeGrafter"/>
</dbReference>
<accession>A0A2I0LGT4</accession>
<dbReference type="InterPro" id="IPR036817">
    <property type="entry name" value="Transthyretin/HIU_hydrolase_sf"/>
</dbReference>
<feature type="binding site" evidence="13">
    <location>
        <position position="243"/>
    </location>
    <ligand>
        <name>substrate</name>
    </ligand>
</feature>
<keyword evidence="11" id="KW-0472">Membrane</keyword>
<dbReference type="PRINTS" id="PR00189">
    <property type="entry name" value="TRNSTHYRETIN"/>
</dbReference>
<dbReference type="InterPro" id="IPR023418">
    <property type="entry name" value="Thyroxine_BS"/>
</dbReference>
<dbReference type="GO" id="GO:0005509">
    <property type="term" value="F:calcium ion binding"/>
    <property type="evidence" value="ECO:0007669"/>
    <property type="project" value="UniProtKB-UniRule"/>
</dbReference>
<sequence length="349" mass="38210">VLTFAECSHGLRRQKRDWVIPPIHWPENDQGPFPKKLVQIKSNKDKETKVYYSITGQGADTPPVGVFTIERETGWLEVTKPLNRKQIDKYVLFFHAISANGQPVEDPMEIIITATDQNDNRPVFTQSVFRSTVLEGAEPGTPVLQVVAMDTDGTVSSSNGVVVYSILRQTPDQPQPHMFAINGSTGVISVAVAGLVAQAVPEYTLEIQAVNPEGSRLRATATAHIKVQASSMSGTAKGSLTTHVLNTATGLPAAGLAIHLAQLQEPGQWTEVVQRWTNEDGRCQPLLAAGEARAGTYKLRFETAAYWQGLGHTSFYPFVEVVFTITDPARKLHIPLLISPYSYTTYRGS</sequence>
<dbReference type="InterPro" id="IPR000895">
    <property type="entry name" value="Transthyretin/HIU_hydrolase"/>
</dbReference>
<feature type="non-terminal residue" evidence="16">
    <location>
        <position position="1"/>
    </location>
</feature>
<comment type="caution">
    <text evidence="16">The sequence shown here is derived from an EMBL/GenBank/DDBJ whole genome shotgun (WGS) entry which is preliminary data.</text>
</comment>
<evidence type="ECO:0000313" key="17">
    <source>
        <dbReference type="Proteomes" id="UP000053872"/>
    </source>
</evidence>
<dbReference type="GO" id="GO:0016342">
    <property type="term" value="C:catenin complex"/>
    <property type="evidence" value="ECO:0007669"/>
    <property type="project" value="TreeGrafter"/>
</dbReference>
<dbReference type="Proteomes" id="UP000053872">
    <property type="component" value="Unassembled WGS sequence"/>
</dbReference>
<gene>
    <name evidence="16" type="ORF">A306_00015129</name>
</gene>
<dbReference type="InterPro" id="IPR014306">
    <property type="entry name" value="Hydroxyisourate_hydrolase"/>
</dbReference>
<evidence type="ECO:0000256" key="8">
    <source>
        <dbReference type="ARBA" id="ARBA00022801"/>
    </source>
</evidence>
<dbReference type="GO" id="GO:0005912">
    <property type="term" value="C:adherens junction"/>
    <property type="evidence" value="ECO:0007669"/>
    <property type="project" value="TreeGrafter"/>
</dbReference>
<dbReference type="PROSITE" id="PS00768">
    <property type="entry name" value="TRANSTHYRETIN_1"/>
    <property type="match status" value="1"/>
</dbReference>